<keyword evidence="3" id="KW-1185">Reference proteome</keyword>
<dbReference type="AlphaFoldDB" id="A0A167S6U0"/>
<feature type="domain" description="Amidase" evidence="1">
    <location>
        <begin position="7"/>
        <end position="289"/>
    </location>
</feature>
<evidence type="ECO:0000313" key="2">
    <source>
        <dbReference type="EMBL" id="OAA59316.1"/>
    </source>
</evidence>
<dbReference type="Pfam" id="PF01425">
    <property type="entry name" value="Amidase"/>
    <property type="match status" value="1"/>
</dbReference>
<dbReference type="EMBL" id="AZHB01000016">
    <property type="protein sequence ID" value="OAA59316.1"/>
    <property type="molecule type" value="Genomic_DNA"/>
</dbReference>
<dbReference type="PANTHER" id="PTHR42678">
    <property type="entry name" value="AMIDASE"/>
    <property type="match status" value="1"/>
</dbReference>
<dbReference type="RefSeq" id="XP_018702832.1">
    <property type="nucleotide sequence ID" value="XM_018849855.1"/>
</dbReference>
<name>A0A167S6U0_CORFA</name>
<comment type="caution">
    <text evidence="2">The sequence shown here is derived from an EMBL/GenBank/DDBJ whole genome shotgun (WGS) entry which is preliminary data.</text>
</comment>
<dbReference type="SUPFAM" id="SSF75304">
    <property type="entry name" value="Amidase signature (AS) enzymes"/>
    <property type="match status" value="1"/>
</dbReference>
<accession>A0A167S6U0</accession>
<dbReference type="Proteomes" id="UP000076744">
    <property type="component" value="Unassembled WGS sequence"/>
</dbReference>
<dbReference type="GeneID" id="30022543"/>
<organism evidence="2 3">
    <name type="scientific">Cordyceps fumosorosea (strain ARSEF 2679)</name>
    <name type="common">Isaria fumosorosea</name>
    <dbReference type="NCBI Taxonomy" id="1081104"/>
    <lineage>
        <taxon>Eukaryota</taxon>
        <taxon>Fungi</taxon>
        <taxon>Dikarya</taxon>
        <taxon>Ascomycota</taxon>
        <taxon>Pezizomycotina</taxon>
        <taxon>Sordariomycetes</taxon>
        <taxon>Hypocreomycetidae</taxon>
        <taxon>Hypocreales</taxon>
        <taxon>Cordycipitaceae</taxon>
        <taxon>Cordyceps</taxon>
    </lineage>
</organism>
<dbReference type="OrthoDB" id="566138at2759"/>
<proteinExistence type="predicted"/>
<dbReference type="STRING" id="1081104.A0A167S6U0"/>
<sequence length="318" mass="35040">MPSDRAALFTIKPTLKIVPQDGIIPVTLEADSAGPMTQSVLDLANLLDVLVDPSRTSLPGGGYKRAVNSSWGNIRIGYLDPEQWLFPTEIVKYEKDATDQMSVAKVVKPVKLVSIEEASQGGKRDIWDAFRMTPQTNKDTNAHTDTTFQALLEEYLQSVDDCKVRTLKELIEFNEEHAAEELPPQEYRKLIDEARSTCGEKRIDRVLEENEVDIILGPGDGPMVIIAGTAGEWPRSVTNVSREPLHLLPPSNDLGLGYPVASLPPGHLDFNGRPFGMQITARAHEDALLIQAQSAWEAIFPPRQPPQLDGIVASSRSI</sequence>
<dbReference type="InterPro" id="IPR036928">
    <property type="entry name" value="AS_sf"/>
</dbReference>
<protein>
    <submittedName>
        <fullName evidence="2">Amidase family protein</fullName>
    </submittedName>
</protein>
<gene>
    <name evidence="2" type="ORF">ISF_06251</name>
</gene>
<dbReference type="PANTHER" id="PTHR42678:SF34">
    <property type="entry name" value="OS04G0183300 PROTEIN"/>
    <property type="match status" value="1"/>
</dbReference>
<dbReference type="Gene3D" id="3.90.1300.10">
    <property type="entry name" value="Amidase signature (AS) domain"/>
    <property type="match status" value="1"/>
</dbReference>
<reference evidence="2 3" key="1">
    <citation type="journal article" date="2016" name="Genome Biol. Evol.">
        <title>Divergent and convergent evolution of fungal pathogenicity.</title>
        <authorList>
            <person name="Shang Y."/>
            <person name="Xiao G."/>
            <person name="Zheng P."/>
            <person name="Cen K."/>
            <person name="Zhan S."/>
            <person name="Wang C."/>
        </authorList>
    </citation>
    <scope>NUCLEOTIDE SEQUENCE [LARGE SCALE GENOMIC DNA]</scope>
    <source>
        <strain evidence="2 3">ARSEF 2679</strain>
    </source>
</reference>
<evidence type="ECO:0000259" key="1">
    <source>
        <dbReference type="Pfam" id="PF01425"/>
    </source>
</evidence>
<evidence type="ECO:0000313" key="3">
    <source>
        <dbReference type="Proteomes" id="UP000076744"/>
    </source>
</evidence>
<dbReference type="InterPro" id="IPR023631">
    <property type="entry name" value="Amidase_dom"/>
</dbReference>